<proteinExistence type="predicted"/>
<evidence type="ECO:0000313" key="2">
    <source>
        <dbReference type="EMBL" id="GAA4619344.1"/>
    </source>
</evidence>
<reference evidence="3" key="1">
    <citation type="journal article" date="2019" name="Int. J. Syst. Evol. Microbiol.">
        <title>The Global Catalogue of Microorganisms (GCM) 10K type strain sequencing project: providing services to taxonomists for standard genome sequencing and annotation.</title>
        <authorList>
            <consortium name="The Broad Institute Genomics Platform"/>
            <consortium name="The Broad Institute Genome Sequencing Center for Infectious Disease"/>
            <person name="Wu L."/>
            <person name="Ma J."/>
        </authorList>
    </citation>
    <scope>NUCLEOTIDE SEQUENCE [LARGE SCALE GENOMIC DNA]</scope>
    <source>
        <strain evidence="3">JCM 17938</strain>
    </source>
</reference>
<gene>
    <name evidence="2" type="ORF">GCM10023195_87380</name>
</gene>
<feature type="region of interest" description="Disordered" evidence="1">
    <location>
        <begin position="1"/>
        <end position="29"/>
    </location>
</feature>
<comment type="caution">
    <text evidence="2">The sequence shown here is derived from an EMBL/GenBank/DDBJ whole genome shotgun (WGS) entry which is preliminary data.</text>
</comment>
<dbReference type="RefSeq" id="WP_345367509.1">
    <property type="nucleotide sequence ID" value="NZ_BAABHJ010000041.1"/>
</dbReference>
<dbReference type="Proteomes" id="UP001500212">
    <property type="component" value="Unassembled WGS sequence"/>
</dbReference>
<dbReference type="EMBL" id="BAABHJ010000041">
    <property type="protein sequence ID" value="GAA4619344.1"/>
    <property type="molecule type" value="Genomic_DNA"/>
</dbReference>
<protein>
    <submittedName>
        <fullName evidence="2">Uncharacterized protein</fullName>
    </submittedName>
</protein>
<name>A0ABP8TY94_9ACTN</name>
<organism evidence="2 3">
    <name type="scientific">Actinoallomurus liliacearum</name>
    <dbReference type="NCBI Taxonomy" id="1080073"/>
    <lineage>
        <taxon>Bacteria</taxon>
        <taxon>Bacillati</taxon>
        <taxon>Actinomycetota</taxon>
        <taxon>Actinomycetes</taxon>
        <taxon>Streptosporangiales</taxon>
        <taxon>Thermomonosporaceae</taxon>
        <taxon>Actinoallomurus</taxon>
    </lineage>
</organism>
<evidence type="ECO:0000313" key="3">
    <source>
        <dbReference type="Proteomes" id="UP001500212"/>
    </source>
</evidence>
<accession>A0ABP8TY94</accession>
<keyword evidence="3" id="KW-1185">Reference proteome</keyword>
<evidence type="ECO:0000256" key="1">
    <source>
        <dbReference type="SAM" id="MobiDB-lite"/>
    </source>
</evidence>
<sequence>MDSSFPMVPTGDDRSPARGGGGGLDRFSGATAPLHQAAQMGLDGGEKLRQECWEMIGQRTRERLMELAGGVIDWYARRDGSSLDGRPYAVVFGDRGLAIAEPRISTEHRPVYAISAFVFEPGSLRHVQVDHRPPPHTPASGPALASGARSPVAPVDGLSAADRGLLGNLPPRTQELLQTPFTSGQRVLRCNWAYEGYEHQLTMFMVFLAGARDVTVACGTKVIPAGHSDATAHWSLTCYRASVARRIGR</sequence>